<gene>
    <name evidence="4" type="ORF">VE25_14990</name>
</gene>
<dbReference type="InterPro" id="IPR013024">
    <property type="entry name" value="GGCT-like"/>
</dbReference>
<dbReference type="InterPro" id="IPR009288">
    <property type="entry name" value="AIG2-like_dom"/>
</dbReference>
<dbReference type="PANTHER" id="PTHR31544">
    <property type="entry name" value="AIG2-LIKE PROTEIN D"/>
    <property type="match status" value="1"/>
</dbReference>
<protein>
    <recommendedName>
        <fullName evidence="2">Putative gamma-glutamylcyclotransferase</fullName>
    </recommendedName>
</protein>
<keyword evidence="1" id="KW-0808">Transferase</keyword>
<dbReference type="Gene3D" id="3.10.490.10">
    <property type="entry name" value="Gamma-glutamyl cyclotransferase-like"/>
    <property type="match status" value="1"/>
</dbReference>
<reference evidence="4 5" key="1">
    <citation type="submission" date="2015-03" db="EMBL/GenBank/DDBJ databases">
        <authorList>
            <person name="Hassan Y.I."/>
            <person name="Lepp D."/>
            <person name="Li X.-Z."/>
            <person name="Zhou T."/>
        </authorList>
    </citation>
    <scope>NUCLEOTIDE SEQUENCE [LARGE SCALE GENOMIC DNA]</scope>
    <source>
        <strain evidence="4 5">BD-c194</strain>
    </source>
</reference>
<dbReference type="STRING" id="443610.VE25_14990"/>
<dbReference type="CDD" id="cd06661">
    <property type="entry name" value="GGCT_like"/>
    <property type="match status" value="1"/>
</dbReference>
<dbReference type="PATRIC" id="fig|443610.3.peg.1268"/>
<dbReference type="AlphaFoldDB" id="A0A0F5FSH6"/>
<dbReference type="Pfam" id="PF06094">
    <property type="entry name" value="GGACT"/>
    <property type="match status" value="1"/>
</dbReference>
<dbReference type="OrthoDB" id="8478759at2"/>
<keyword evidence="5" id="KW-1185">Reference proteome</keyword>
<name>A0A0F5FSH6_9HYPH</name>
<dbReference type="SUPFAM" id="SSF110857">
    <property type="entry name" value="Gamma-glutamyl cyclotransferase-like"/>
    <property type="match status" value="1"/>
</dbReference>
<evidence type="ECO:0000313" key="5">
    <source>
        <dbReference type="Proteomes" id="UP000033632"/>
    </source>
</evidence>
<dbReference type="Proteomes" id="UP000033632">
    <property type="component" value="Unassembled WGS sequence"/>
</dbReference>
<proteinExistence type="predicted"/>
<dbReference type="EMBL" id="JZEX01000124">
    <property type="protein sequence ID" value="KKB11112.1"/>
    <property type="molecule type" value="Genomic_DNA"/>
</dbReference>
<dbReference type="GO" id="GO:0016740">
    <property type="term" value="F:transferase activity"/>
    <property type="evidence" value="ECO:0007669"/>
    <property type="project" value="UniProtKB-KW"/>
</dbReference>
<dbReference type="PANTHER" id="PTHR31544:SF2">
    <property type="entry name" value="AIG2-LIKE PROTEIN D"/>
    <property type="match status" value="1"/>
</dbReference>
<evidence type="ECO:0000256" key="2">
    <source>
        <dbReference type="ARBA" id="ARBA00030602"/>
    </source>
</evidence>
<organism evidence="4 5">
    <name type="scientific">Devosia geojensis</name>
    <dbReference type="NCBI Taxonomy" id="443610"/>
    <lineage>
        <taxon>Bacteria</taxon>
        <taxon>Pseudomonadati</taxon>
        <taxon>Pseudomonadota</taxon>
        <taxon>Alphaproteobacteria</taxon>
        <taxon>Hyphomicrobiales</taxon>
        <taxon>Devosiaceae</taxon>
        <taxon>Devosia</taxon>
    </lineage>
</organism>
<comment type="caution">
    <text evidence="4">The sequence shown here is derived from an EMBL/GenBank/DDBJ whole genome shotgun (WGS) entry which is preliminary data.</text>
</comment>
<dbReference type="InterPro" id="IPR045038">
    <property type="entry name" value="AIG2-like"/>
</dbReference>
<evidence type="ECO:0000259" key="3">
    <source>
        <dbReference type="Pfam" id="PF06094"/>
    </source>
</evidence>
<accession>A0A0F5FSH6</accession>
<feature type="domain" description="Gamma-glutamylcyclotransferase AIG2-like" evidence="3">
    <location>
        <begin position="4"/>
        <end position="116"/>
    </location>
</feature>
<dbReference type="RefSeq" id="WP_046109477.1">
    <property type="nucleotide sequence ID" value="NZ_JZEX01000124.1"/>
</dbReference>
<evidence type="ECO:0000256" key="1">
    <source>
        <dbReference type="ARBA" id="ARBA00022679"/>
    </source>
</evidence>
<sequence>MSPLFVYGTLRDPDIRAAVLGRDVEAEPATLPGYRTVFYPGRSYPALAPAQGQRAHGLLLTGLTGADLAMLDAFEAHEYRRDAVRVATGRGAVVAETYMPVVEIGAGAREWTLEDWTVRHKTAMLAGEFGHRPQPR</sequence>
<dbReference type="InterPro" id="IPR036568">
    <property type="entry name" value="GGCT-like_sf"/>
</dbReference>
<evidence type="ECO:0000313" key="4">
    <source>
        <dbReference type="EMBL" id="KKB11112.1"/>
    </source>
</evidence>